<reference evidence="2 4" key="1">
    <citation type="submission" date="2008-03" db="EMBL/GenBank/DDBJ databases">
        <title>Annotation of Ixodes scapularis.</title>
        <authorList>
            <consortium name="Ixodes scapularis Genome Project Consortium"/>
            <person name="Caler E."/>
            <person name="Hannick L.I."/>
            <person name="Bidwell S."/>
            <person name="Joardar V."/>
            <person name="Thiagarajan M."/>
            <person name="Amedeo P."/>
            <person name="Galinsky K.J."/>
            <person name="Schobel S."/>
            <person name="Inman J."/>
            <person name="Hostetler J."/>
            <person name="Miller J."/>
            <person name="Hammond M."/>
            <person name="Megy K."/>
            <person name="Lawson D."/>
            <person name="Kodira C."/>
            <person name="Sutton G."/>
            <person name="Meyer J."/>
            <person name="Hill C.A."/>
            <person name="Birren B."/>
            <person name="Nene V."/>
            <person name="Collins F."/>
            <person name="Alarcon-Chaidez F."/>
            <person name="Wikel S."/>
            <person name="Strausberg R."/>
        </authorList>
    </citation>
    <scope>NUCLEOTIDE SEQUENCE [LARGE SCALE GENOMIC DNA]</scope>
    <source>
        <strain evidence="4">Wikel</strain>
        <strain evidence="2">Wikel colony</strain>
    </source>
</reference>
<dbReference type="PaxDb" id="6945-B7PII5"/>
<dbReference type="EnsemblMetazoa" id="ISCW003509-RA">
    <property type="protein sequence ID" value="ISCW003509-PA"/>
    <property type="gene ID" value="ISCW003509"/>
</dbReference>
<proteinExistence type="predicted"/>
<dbReference type="AlphaFoldDB" id="B7PII5"/>
<keyword evidence="4" id="KW-1185">Reference proteome</keyword>
<dbReference type="EMBL" id="ABJB010962790">
    <property type="status" value="NOT_ANNOTATED_CDS"/>
    <property type="molecule type" value="Genomic_DNA"/>
</dbReference>
<evidence type="ECO:0000313" key="4">
    <source>
        <dbReference type="Proteomes" id="UP000001555"/>
    </source>
</evidence>
<dbReference type="VEuPathDB" id="VectorBase:ISCI003509"/>
<reference evidence="3" key="2">
    <citation type="submission" date="2020-05" db="UniProtKB">
        <authorList>
            <consortium name="EnsemblMetazoa"/>
        </authorList>
    </citation>
    <scope>IDENTIFICATION</scope>
    <source>
        <strain evidence="3">wikel</strain>
    </source>
</reference>
<gene>
    <name evidence="2" type="ORF">IscW_ISCW003509</name>
</gene>
<feature type="compositionally biased region" description="Basic and acidic residues" evidence="1">
    <location>
        <begin position="1"/>
        <end position="20"/>
    </location>
</feature>
<organism>
    <name type="scientific">Ixodes scapularis</name>
    <name type="common">Black-legged tick</name>
    <name type="synonym">Deer tick</name>
    <dbReference type="NCBI Taxonomy" id="6945"/>
    <lineage>
        <taxon>Eukaryota</taxon>
        <taxon>Metazoa</taxon>
        <taxon>Ecdysozoa</taxon>
        <taxon>Arthropoda</taxon>
        <taxon>Chelicerata</taxon>
        <taxon>Arachnida</taxon>
        <taxon>Acari</taxon>
        <taxon>Parasitiformes</taxon>
        <taxon>Ixodida</taxon>
        <taxon>Ixodoidea</taxon>
        <taxon>Ixodidae</taxon>
        <taxon>Ixodinae</taxon>
        <taxon>Ixodes</taxon>
    </lineage>
</organism>
<dbReference type="HOGENOM" id="CLU_2963328_0_0_1"/>
<evidence type="ECO:0000256" key="1">
    <source>
        <dbReference type="SAM" id="MobiDB-lite"/>
    </source>
</evidence>
<accession>B7PII5</accession>
<sequence>MALESESRVARASDNRRTDDGPLTAGGGDGVPQPEAAASAILRERYVSQQGRDVINTSL</sequence>
<dbReference type="InParanoid" id="B7PII5"/>
<dbReference type="Proteomes" id="UP000001555">
    <property type="component" value="Unassembled WGS sequence"/>
</dbReference>
<evidence type="ECO:0000313" key="3">
    <source>
        <dbReference type="EnsemblMetazoa" id="ISCW003509-PA"/>
    </source>
</evidence>
<dbReference type="EMBL" id="DS719522">
    <property type="protein sequence ID" value="EEC06407.1"/>
    <property type="molecule type" value="Genomic_DNA"/>
</dbReference>
<feature type="region of interest" description="Disordered" evidence="1">
    <location>
        <begin position="1"/>
        <end position="36"/>
    </location>
</feature>
<name>B7PII5_IXOSC</name>
<protein>
    <submittedName>
        <fullName evidence="2 3">Uncharacterized protein</fullName>
    </submittedName>
</protein>
<dbReference type="VEuPathDB" id="VectorBase:ISCW003509"/>
<evidence type="ECO:0000313" key="2">
    <source>
        <dbReference type="EMBL" id="EEC06407.1"/>
    </source>
</evidence>